<evidence type="ECO:0000256" key="3">
    <source>
        <dbReference type="ARBA" id="ARBA00022448"/>
    </source>
</evidence>
<reference evidence="9 10" key="1">
    <citation type="submission" date="2017-11" db="EMBL/GenBank/DDBJ databases">
        <title>Genome-resolved metagenomics identifies genetic mobility, metabolic interactions, and unexpected diversity in perchlorate-reducing communities.</title>
        <authorList>
            <person name="Barnum T.P."/>
            <person name="Figueroa I.A."/>
            <person name="Carlstrom C.I."/>
            <person name="Lucas L.N."/>
            <person name="Engelbrektson A.L."/>
            <person name="Coates J.D."/>
        </authorList>
    </citation>
    <scope>NUCLEOTIDE SEQUENCE [LARGE SCALE GENOMIC DNA]</scope>
    <source>
        <strain evidence="9">BM301</strain>
    </source>
</reference>
<gene>
    <name evidence="9" type="ORF">C0630_12110</name>
</gene>
<dbReference type="InterPro" id="IPR038770">
    <property type="entry name" value="Na+/solute_symporter_sf"/>
</dbReference>
<comment type="caution">
    <text evidence="9">The sequence shown here is derived from an EMBL/GenBank/DDBJ whole genome shotgun (WGS) entry which is preliminary data.</text>
</comment>
<comment type="similarity">
    <text evidence="2">Belongs to the auxin efflux carrier (TC 2.A.69) family.</text>
</comment>
<name>A0A2N6CVA2_9GAMM</name>
<proteinExistence type="inferred from homology"/>
<evidence type="ECO:0000256" key="2">
    <source>
        <dbReference type="ARBA" id="ARBA00010145"/>
    </source>
</evidence>
<evidence type="ECO:0000256" key="5">
    <source>
        <dbReference type="ARBA" id="ARBA00022692"/>
    </source>
</evidence>
<dbReference type="Pfam" id="PF03547">
    <property type="entry name" value="Mem_trans"/>
    <property type="match status" value="2"/>
</dbReference>
<feature type="transmembrane region" description="Helical" evidence="8">
    <location>
        <begin position="126"/>
        <end position="148"/>
    </location>
</feature>
<dbReference type="PANTHER" id="PTHR36838">
    <property type="entry name" value="AUXIN EFFLUX CARRIER FAMILY PROTEIN"/>
    <property type="match status" value="1"/>
</dbReference>
<feature type="transmembrane region" description="Helical" evidence="8">
    <location>
        <begin position="62"/>
        <end position="83"/>
    </location>
</feature>
<evidence type="ECO:0000256" key="1">
    <source>
        <dbReference type="ARBA" id="ARBA00004651"/>
    </source>
</evidence>
<keyword evidence="5 8" id="KW-0812">Transmembrane</keyword>
<keyword evidence="4" id="KW-1003">Cell membrane</keyword>
<feature type="transmembrane region" description="Helical" evidence="8">
    <location>
        <begin position="283"/>
        <end position="304"/>
    </location>
</feature>
<dbReference type="RefSeq" id="WP_273439733.1">
    <property type="nucleotide sequence ID" value="NZ_PKUN01000021.1"/>
</dbReference>
<feature type="transmembrane region" description="Helical" evidence="8">
    <location>
        <begin position="195"/>
        <end position="212"/>
    </location>
</feature>
<evidence type="ECO:0000313" key="9">
    <source>
        <dbReference type="EMBL" id="PLX61136.1"/>
    </source>
</evidence>
<dbReference type="AlphaFoldDB" id="A0A2N6CVA2"/>
<dbReference type="GO" id="GO:0005886">
    <property type="term" value="C:plasma membrane"/>
    <property type="evidence" value="ECO:0007669"/>
    <property type="project" value="UniProtKB-SubCell"/>
</dbReference>
<evidence type="ECO:0000256" key="6">
    <source>
        <dbReference type="ARBA" id="ARBA00022989"/>
    </source>
</evidence>
<feature type="transmembrane region" description="Helical" evidence="8">
    <location>
        <begin position="168"/>
        <end position="189"/>
    </location>
</feature>
<protein>
    <submittedName>
        <fullName evidence="9">AEC family transporter</fullName>
    </submittedName>
</protein>
<evidence type="ECO:0000256" key="7">
    <source>
        <dbReference type="ARBA" id="ARBA00023136"/>
    </source>
</evidence>
<keyword evidence="7 8" id="KW-0472">Membrane</keyword>
<sequence length="305" mass="31842">MSDIAMALAPILVLILIGYSLKRSHFLPDDAWSGMEKLTYFVLFPALLVRTLGNQSLAGAPWSAMLLVVVGTLLLAAALLIAWRQFGAAVDGATFTSIFQGGVRFNTYIALAVAQAFFVVDGLAMGAVTAGFMIVLINLLCISAFAVWGTRSRKGWKPIIRDVIGNPLILACALGWLLSLSGIGVPGIAEDILEIIGRAALPFGLLAVGAALKPEAVRGHIGPILVSSIIQFGLKPTATALLIVVTGLSGVPAGALAICFMVPTAPSAYILARQLGGDTAAMASIITFQTLLAFLVMPFIALLLL</sequence>
<dbReference type="STRING" id="1111735.GCA_000428045_00727"/>
<dbReference type="InterPro" id="IPR004776">
    <property type="entry name" value="Mem_transp_PIN-like"/>
</dbReference>
<dbReference type="EMBL" id="PKUN01000021">
    <property type="protein sequence ID" value="PLX61136.1"/>
    <property type="molecule type" value="Genomic_DNA"/>
</dbReference>
<dbReference type="PANTHER" id="PTHR36838:SF4">
    <property type="entry name" value="AUXIN EFFLUX CARRIER FAMILY PROTEIN"/>
    <property type="match status" value="1"/>
</dbReference>
<evidence type="ECO:0000256" key="8">
    <source>
        <dbReference type="SAM" id="Phobius"/>
    </source>
</evidence>
<evidence type="ECO:0000256" key="4">
    <source>
        <dbReference type="ARBA" id="ARBA00022475"/>
    </source>
</evidence>
<organism evidence="9 10">
    <name type="scientific">Sedimenticola selenatireducens</name>
    <dbReference type="NCBI Taxonomy" id="191960"/>
    <lineage>
        <taxon>Bacteria</taxon>
        <taxon>Pseudomonadati</taxon>
        <taxon>Pseudomonadota</taxon>
        <taxon>Gammaproteobacteria</taxon>
        <taxon>Chromatiales</taxon>
        <taxon>Sedimenticolaceae</taxon>
        <taxon>Sedimenticola</taxon>
    </lineage>
</organism>
<feature type="transmembrane region" description="Helical" evidence="8">
    <location>
        <begin position="251"/>
        <end position="271"/>
    </location>
</feature>
<evidence type="ECO:0000313" key="10">
    <source>
        <dbReference type="Proteomes" id="UP000235015"/>
    </source>
</evidence>
<accession>A0A2N6CVA2</accession>
<comment type="subcellular location">
    <subcellularLocation>
        <location evidence="1">Cell membrane</location>
        <topology evidence="1">Multi-pass membrane protein</topology>
    </subcellularLocation>
</comment>
<dbReference type="GO" id="GO:0055085">
    <property type="term" value="P:transmembrane transport"/>
    <property type="evidence" value="ECO:0007669"/>
    <property type="project" value="InterPro"/>
</dbReference>
<feature type="transmembrane region" description="Helical" evidence="8">
    <location>
        <begin position="103"/>
        <end position="120"/>
    </location>
</feature>
<keyword evidence="6 8" id="KW-1133">Transmembrane helix</keyword>
<keyword evidence="3" id="KW-0813">Transport</keyword>
<dbReference type="Proteomes" id="UP000235015">
    <property type="component" value="Unassembled WGS sequence"/>
</dbReference>
<dbReference type="Gene3D" id="1.20.1530.20">
    <property type="match status" value="1"/>
</dbReference>